<evidence type="ECO:0000256" key="6">
    <source>
        <dbReference type="ARBA" id="ARBA00022723"/>
    </source>
</evidence>
<evidence type="ECO:0000256" key="7">
    <source>
        <dbReference type="ARBA" id="ARBA00022741"/>
    </source>
</evidence>
<dbReference type="GO" id="GO:0000287">
    <property type="term" value="F:magnesium ion binding"/>
    <property type="evidence" value="ECO:0007669"/>
    <property type="project" value="InterPro"/>
</dbReference>
<keyword evidence="10" id="KW-0460">Magnesium</keyword>
<keyword evidence="13" id="KW-0175">Coiled coil</keyword>
<evidence type="ECO:0000256" key="12">
    <source>
        <dbReference type="ARBA" id="ARBA00023317"/>
    </source>
</evidence>
<keyword evidence="5 15" id="KW-0808">Transferase</keyword>
<dbReference type="Gene3D" id="3.20.20.60">
    <property type="entry name" value="Phosphoenolpyruvate-binding domains"/>
    <property type="match status" value="1"/>
</dbReference>
<dbReference type="Proteomes" id="UP000430146">
    <property type="component" value="Unassembled WGS sequence"/>
</dbReference>
<feature type="domain" description="Pyruvate kinase barrel" evidence="14">
    <location>
        <begin position="135"/>
        <end position="220"/>
    </location>
</feature>
<protein>
    <recommendedName>
        <fullName evidence="4">pyruvate kinase</fullName>
        <ecNumber evidence="4">2.7.1.40</ecNumber>
    </recommendedName>
</protein>
<dbReference type="Pfam" id="PF00224">
    <property type="entry name" value="PK"/>
    <property type="match status" value="2"/>
</dbReference>
<evidence type="ECO:0000256" key="2">
    <source>
        <dbReference type="ARBA" id="ARBA00004997"/>
    </source>
</evidence>
<dbReference type="SUPFAM" id="SSF51621">
    <property type="entry name" value="Phosphoenolpyruvate/pyruvate domain"/>
    <property type="match status" value="1"/>
</dbReference>
<evidence type="ECO:0000256" key="5">
    <source>
        <dbReference type="ARBA" id="ARBA00022679"/>
    </source>
</evidence>
<evidence type="ECO:0000313" key="15">
    <source>
        <dbReference type="EMBL" id="CAA0094057.1"/>
    </source>
</evidence>
<keyword evidence="7" id="KW-0547">Nucleotide-binding</keyword>
<dbReference type="PANTHER" id="PTHR11817">
    <property type="entry name" value="PYRUVATE KINASE"/>
    <property type="match status" value="1"/>
</dbReference>
<dbReference type="GO" id="GO:0005524">
    <property type="term" value="F:ATP binding"/>
    <property type="evidence" value="ECO:0007669"/>
    <property type="project" value="UniProtKB-KW"/>
</dbReference>
<evidence type="ECO:0000256" key="3">
    <source>
        <dbReference type="ARBA" id="ARBA00008663"/>
    </source>
</evidence>
<dbReference type="InterPro" id="IPR011037">
    <property type="entry name" value="Pyrv_Knase-like_insert_dom_sf"/>
</dbReference>
<dbReference type="GO" id="GO:0016301">
    <property type="term" value="F:kinase activity"/>
    <property type="evidence" value="ECO:0007669"/>
    <property type="project" value="UniProtKB-KW"/>
</dbReference>
<dbReference type="OrthoDB" id="9812123at2"/>
<evidence type="ECO:0000256" key="8">
    <source>
        <dbReference type="ARBA" id="ARBA00022777"/>
    </source>
</evidence>
<keyword evidence="11" id="KW-0324">Glycolysis</keyword>
<feature type="domain" description="Pyruvate kinase barrel" evidence="14">
    <location>
        <begin position="330"/>
        <end position="574"/>
    </location>
</feature>
<dbReference type="UniPathway" id="UPA00109">
    <property type="reaction ID" value="UER00188"/>
</dbReference>
<keyword evidence="8 15" id="KW-0418">Kinase</keyword>
<dbReference type="GO" id="GO:0030955">
    <property type="term" value="F:potassium ion binding"/>
    <property type="evidence" value="ECO:0007669"/>
    <property type="project" value="InterPro"/>
</dbReference>
<keyword evidence="12 15" id="KW-0670">Pyruvate</keyword>
<evidence type="ECO:0000256" key="1">
    <source>
        <dbReference type="ARBA" id="ARBA00001958"/>
    </source>
</evidence>
<dbReference type="InterPro" id="IPR015806">
    <property type="entry name" value="Pyrv_Knase_insert_dom_sf"/>
</dbReference>
<keyword evidence="9" id="KW-0067">ATP-binding</keyword>
<evidence type="ECO:0000256" key="10">
    <source>
        <dbReference type="ARBA" id="ARBA00022842"/>
    </source>
</evidence>
<keyword evidence="6" id="KW-0479">Metal-binding</keyword>
<dbReference type="EMBL" id="CACSIP010000004">
    <property type="protein sequence ID" value="CAA0094057.1"/>
    <property type="molecule type" value="Genomic_DNA"/>
</dbReference>
<reference evidence="15 16" key="1">
    <citation type="submission" date="2019-11" db="EMBL/GenBank/DDBJ databases">
        <authorList>
            <person name="Holert J."/>
        </authorList>
    </citation>
    <scope>NUCLEOTIDE SEQUENCE [LARGE SCALE GENOMIC DNA]</scope>
    <source>
        <strain evidence="15">BC8_1</strain>
    </source>
</reference>
<sequence>MQTDINTASRQLLKLRDDVDQLLRQLSAAEITWSRWLAGVAAVHRASARNMVHYWAIRQHDLRDLQARLTGYGLSSLGRSEPHVEATLVSVRSAISAMLGEGFPALSTAASDIDQGADLLRSRTGELLGPCPADRVTRIMVTLPSAAATDPTLVRELVERGMDIARINCAHDDATAWRAMARHVRQATEATGRGCLVAMDLAGPKLRTGPLEPGPRIVKIRPRRDEFGQVLAPARAWLTSTEEPVEPPEAGIPTIKVSRSWLTRRHDGDVLILHDTRGSKRRLELHGDVPQNCAIEGFVVTAYKTTYLSPGTVLEVEGVDDPAHVGELPQTEQRLVLHRGDLLELTRDCSPAPVAGGAPARIGCTLPEIFDCARVGEKVHLDDGRISGTIVSVAPDALGLKIDHAADEGSRLQAGKGVNVPDARLPISALTEKDLADLPSVVELADMVQMSFVRDPSDVSRLLDELDRLGDTSLGVVLKIETRQAFEHLPQLLLTVMRRPNVGVMIARGDLAIECGYERLAELQEEILWLCESAHLPVIWATQVLEQLAKTGNPSRAEVSDAALSERAECVMLNKGPYINDAVVALDSILQRMADHHYKKTALMPSLHSWHPDIAST</sequence>
<comment type="cofactor">
    <cofactor evidence="1">
        <name>K(+)</name>
        <dbReference type="ChEBI" id="CHEBI:29103"/>
    </cofactor>
</comment>
<proteinExistence type="inferred from homology"/>
<dbReference type="SUPFAM" id="SSF50800">
    <property type="entry name" value="PK beta-barrel domain-like"/>
    <property type="match status" value="1"/>
</dbReference>
<evidence type="ECO:0000256" key="9">
    <source>
        <dbReference type="ARBA" id="ARBA00022840"/>
    </source>
</evidence>
<name>A0A5S9NTV0_MYCVN</name>
<comment type="similarity">
    <text evidence="3">Belongs to the pyruvate kinase family.</text>
</comment>
<evidence type="ECO:0000256" key="13">
    <source>
        <dbReference type="SAM" id="Coils"/>
    </source>
</evidence>
<evidence type="ECO:0000256" key="11">
    <source>
        <dbReference type="ARBA" id="ARBA00023152"/>
    </source>
</evidence>
<gene>
    <name evidence="15" type="primary">ttuE</name>
    <name evidence="15" type="ORF">AELLOGFF_02821</name>
</gene>
<organism evidence="15 16">
    <name type="scientific">Mycolicibacterium vanbaalenii</name>
    <name type="common">Mycobacterium vanbaalenii</name>
    <dbReference type="NCBI Taxonomy" id="110539"/>
    <lineage>
        <taxon>Bacteria</taxon>
        <taxon>Bacillati</taxon>
        <taxon>Actinomycetota</taxon>
        <taxon>Actinomycetes</taxon>
        <taxon>Mycobacteriales</taxon>
        <taxon>Mycobacteriaceae</taxon>
        <taxon>Mycolicibacterium</taxon>
    </lineage>
</organism>
<comment type="pathway">
    <text evidence="2">Carbohydrate degradation; glycolysis; pyruvate from D-glyceraldehyde 3-phosphate: step 5/5.</text>
</comment>
<dbReference type="InterPro" id="IPR001697">
    <property type="entry name" value="Pyr_Knase"/>
</dbReference>
<dbReference type="InterPro" id="IPR015813">
    <property type="entry name" value="Pyrv/PenolPyrv_kinase-like_dom"/>
</dbReference>
<dbReference type="Gene3D" id="2.40.33.10">
    <property type="entry name" value="PK beta-barrel domain-like"/>
    <property type="match status" value="1"/>
</dbReference>
<dbReference type="EC" id="2.7.1.40" evidence="4"/>
<dbReference type="RefSeq" id="WP_159229158.1">
    <property type="nucleotide sequence ID" value="NZ_CACSIP010000004.1"/>
</dbReference>
<dbReference type="NCBIfam" id="NF011314">
    <property type="entry name" value="PRK14725.1"/>
    <property type="match status" value="1"/>
</dbReference>
<dbReference type="InterPro" id="IPR040442">
    <property type="entry name" value="Pyrv_kinase-like_dom_sf"/>
</dbReference>
<dbReference type="AlphaFoldDB" id="A0A5S9NTV0"/>
<evidence type="ECO:0000313" key="16">
    <source>
        <dbReference type="Proteomes" id="UP000430146"/>
    </source>
</evidence>
<accession>A0A5S9NTV0</accession>
<evidence type="ECO:0000256" key="4">
    <source>
        <dbReference type="ARBA" id="ARBA00012142"/>
    </source>
</evidence>
<keyword evidence="16" id="KW-1185">Reference proteome</keyword>
<evidence type="ECO:0000259" key="14">
    <source>
        <dbReference type="Pfam" id="PF00224"/>
    </source>
</evidence>
<dbReference type="GO" id="GO:0004743">
    <property type="term" value="F:pyruvate kinase activity"/>
    <property type="evidence" value="ECO:0007669"/>
    <property type="project" value="UniProtKB-EC"/>
</dbReference>
<feature type="coiled-coil region" evidence="13">
    <location>
        <begin position="5"/>
        <end position="32"/>
    </location>
</feature>
<dbReference type="InterPro" id="IPR015793">
    <property type="entry name" value="Pyrv_Knase_brl"/>
</dbReference>